<gene>
    <name evidence="1" type="ORF">AWRI4620_LOCUS7573</name>
</gene>
<keyword evidence="2" id="KW-1185">Reference proteome</keyword>
<organism evidence="1 2">
    <name type="scientific">Aureobasidium uvarum</name>
    <dbReference type="NCBI Taxonomy" id="2773716"/>
    <lineage>
        <taxon>Eukaryota</taxon>
        <taxon>Fungi</taxon>
        <taxon>Dikarya</taxon>
        <taxon>Ascomycota</taxon>
        <taxon>Pezizomycotina</taxon>
        <taxon>Dothideomycetes</taxon>
        <taxon>Dothideomycetidae</taxon>
        <taxon>Dothideales</taxon>
        <taxon>Saccotheciaceae</taxon>
        <taxon>Aureobasidium</taxon>
    </lineage>
</organism>
<name>A0A9N8KTH0_9PEZI</name>
<sequence>MSRTMTSTSSHADMRAQACAVEEPLHGTISISLLSRGLAVGRCPRDSLGPITRKGLLAALNENDSRVTRDAGQTTITYNIWADERVVLFLAHWVHTYDATASLTASLKPKAGQSAEAVKEVLQHFHLVFNHFADMNTYNSDICDSLIDWYILWLRENKEKSLNLPFTTCMNNDRRGYGPLIRVCANVFVHHRGTLFKARNQVRFALWLDRHLEESVRDTIPGDILADDFDHFCSYHGHGKQVCYSQR</sequence>
<comment type="caution">
    <text evidence="1">The sequence shown here is derived from an EMBL/GenBank/DDBJ whole genome shotgun (WGS) entry which is preliminary data.</text>
</comment>
<evidence type="ECO:0000313" key="2">
    <source>
        <dbReference type="Proteomes" id="UP000745764"/>
    </source>
</evidence>
<accession>A0A9N8KTH0</accession>
<reference evidence="1" key="1">
    <citation type="submission" date="2020-06" db="EMBL/GenBank/DDBJ databases">
        <authorList>
            <person name="Onetto C."/>
        </authorList>
    </citation>
    <scope>NUCLEOTIDE SEQUENCE</scope>
</reference>
<dbReference type="Proteomes" id="UP000745764">
    <property type="component" value="Unassembled WGS sequence"/>
</dbReference>
<proteinExistence type="predicted"/>
<protein>
    <submittedName>
        <fullName evidence="1">Uncharacterized protein</fullName>
    </submittedName>
</protein>
<dbReference type="AlphaFoldDB" id="A0A9N8KTH0"/>
<dbReference type="OrthoDB" id="3933630at2759"/>
<dbReference type="EMBL" id="CAINUL010000016">
    <property type="protein sequence ID" value="CAD0113318.1"/>
    <property type="molecule type" value="Genomic_DNA"/>
</dbReference>
<evidence type="ECO:0000313" key="1">
    <source>
        <dbReference type="EMBL" id="CAD0113318.1"/>
    </source>
</evidence>